<dbReference type="EMBL" id="JBHSNM010000001">
    <property type="protein sequence ID" value="MFC5569089.1"/>
    <property type="molecule type" value="Genomic_DNA"/>
</dbReference>
<gene>
    <name evidence="1" type="ORF">ACFPN1_03280</name>
</gene>
<evidence type="ECO:0000313" key="2">
    <source>
        <dbReference type="Proteomes" id="UP001596036"/>
    </source>
</evidence>
<accession>A0ABW0SK39</accession>
<keyword evidence="2" id="KW-1185">Reference proteome</keyword>
<proteinExistence type="predicted"/>
<dbReference type="RefSeq" id="WP_386752951.1">
    <property type="nucleotide sequence ID" value="NZ_JBHSNM010000001.1"/>
</dbReference>
<reference evidence="2" key="1">
    <citation type="journal article" date="2019" name="Int. J. Syst. Evol. Microbiol.">
        <title>The Global Catalogue of Microorganisms (GCM) 10K type strain sequencing project: providing services to taxonomists for standard genome sequencing and annotation.</title>
        <authorList>
            <consortium name="The Broad Institute Genomics Platform"/>
            <consortium name="The Broad Institute Genome Sequencing Center for Infectious Disease"/>
            <person name="Wu L."/>
            <person name="Ma J."/>
        </authorList>
    </citation>
    <scope>NUCLEOTIDE SEQUENCE [LARGE SCALE GENOMIC DNA]</scope>
    <source>
        <strain evidence="2">KACC 11407</strain>
    </source>
</reference>
<name>A0ABW0SK39_9GAMM</name>
<evidence type="ECO:0000313" key="1">
    <source>
        <dbReference type="EMBL" id="MFC5569089.1"/>
    </source>
</evidence>
<evidence type="ECO:0008006" key="3">
    <source>
        <dbReference type="Google" id="ProtNLM"/>
    </source>
</evidence>
<dbReference type="Proteomes" id="UP001596036">
    <property type="component" value="Unassembled WGS sequence"/>
</dbReference>
<comment type="caution">
    <text evidence="1">The sequence shown here is derived from an EMBL/GenBank/DDBJ whole genome shotgun (WGS) entry which is preliminary data.</text>
</comment>
<protein>
    <recommendedName>
        <fullName evidence="3">Phage tail protein (Tail_P2_I)</fullName>
    </recommendedName>
</protein>
<organism evidence="1 2">
    <name type="scientific">Lysobacter yangpyeongensis</name>
    <dbReference type="NCBI Taxonomy" id="346182"/>
    <lineage>
        <taxon>Bacteria</taxon>
        <taxon>Pseudomonadati</taxon>
        <taxon>Pseudomonadota</taxon>
        <taxon>Gammaproteobacteria</taxon>
        <taxon>Lysobacterales</taxon>
        <taxon>Lysobacteraceae</taxon>
        <taxon>Lysobacter</taxon>
    </lineage>
</organism>
<dbReference type="InterPro" id="IPR011050">
    <property type="entry name" value="Pectin_lyase_fold/virulence"/>
</dbReference>
<dbReference type="SUPFAM" id="SSF51126">
    <property type="entry name" value="Pectin lyase-like"/>
    <property type="match status" value="1"/>
</dbReference>
<sequence>MNFDQHKLMSLLPAFQRLRDGQIAQELGLAAGPLQELLALMAEQIAVIEEDLEQLQDDAFIETCAEWAVPYIGDLIGYRALYGVASRVANARAEVAHTIAYRRRKGTATVLEQLARDVTDWNACAVEFFQRLITTQYMNHRRVWVHAAPDLRNWQALDRVGSAFDAMPRTIDVRRIESGRGRHNIPNIGLFLWPLDAWPLSYSPAARVDDRRWRFSPLNHDQPLVTRPETEDDITHLATPLNVPRPIGRRVLHEDQRKAAAADPQRPVQYYSDGALRRSLRLYVGTTEPLPAVDYKDVCVCNLADDAGSWAHLPPAGKYAIDPVLGRIALPPGLPAGTRVRVDWHYGFGAALGGGEYERAATFAEPASTTPVRVPQDHATIQAAITALGGQGVVEITDSGRYEETLAIDVAASQRIELRARNGHRPTLVLGGEMPLTGGQDGEIVLNGLLICGDRLNVVDDGSNRLRKLTLRHCTLVPGHELNADGSPVSPGDVSLRVEIPDVQTRLERCIVGALRVVEGSESQLLDCIVDATAQERVAYAALDGDAAGGPLTLEACTCIGKLHVLRFVLVSNSILLAEPATGDTWAAPVVAERRQLGCVRYSYVPATARTPRRFRCVPGEDTTDSPVLRFGSLRYGTAIYAQLGQAASRQVRMGADDEGEMGAYHHVHGPQREANLRLRLDEYLRVGLEAGVFYET</sequence>